<accession>A0ABT6CL12</accession>
<dbReference type="RefSeq" id="WP_277279372.1">
    <property type="nucleotide sequence ID" value="NZ_JAROCY010000015.1"/>
</dbReference>
<gene>
    <name evidence="2" type="ORF">POM99_15420</name>
</gene>
<feature type="domain" description="DUF1214" evidence="1">
    <location>
        <begin position="124"/>
        <end position="170"/>
    </location>
</feature>
<sequence>MSNTLQSYLDAIGKGAALESTTWNPTDPQLRADLHDQFFMNLVQGYFLYQGANAEHPDFTPNYNNILRLQPNPDDTYVRTEVDGNGVYRLSGERGTIRLLTATLGRNVIGTTETPGGQTAEYDLDEHLTFAEDGTFDCIFSAERPVGYDGQWLHMPPETNGFLIRRRAYDWANERDPRLAIERLDVPALKPRPSCSEVEARLTGLAEYAERHSRQWLRYQDQIRDKGIINRIEHHGFTELGGIRVQQYWWGMFQLEPGEALILETEVPEVAPYWNVQLNDEIWNTLEYMWRQSHLNGHQAELDSDGKFRAVISVEDPGIPNWLDTVGRLQGTLVGRWYKCSTNPVPSIRKVKLAEVRDHLPSETPVIDAQERDARIRARARALQMRIKW</sequence>
<organism evidence="2 3">
    <name type="scientific">Novosphingobium cyanobacteriorum</name>
    <dbReference type="NCBI Taxonomy" id="3024215"/>
    <lineage>
        <taxon>Bacteria</taxon>
        <taxon>Pseudomonadati</taxon>
        <taxon>Pseudomonadota</taxon>
        <taxon>Alphaproteobacteria</taxon>
        <taxon>Sphingomonadales</taxon>
        <taxon>Sphingomonadaceae</taxon>
        <taxon>Novosphingobium</taxon>
    </lineage>
</organism>
<name>A0ABT6CL12_9SPHN</name>
<proteinExistence type="predicted"/>
<dbReference type="EMBL" id="JAROCY010000015">
    <property type="protein sequence ID" value="MDF8334597.1"/>
    <property type="molecule type" value="Genomic_DNA"/>
</dbReference>
<keyword evidence="3" id="KW-1185">Reference proteome</keyword>
<feature type="domain" description="DUF1214" evidence="1">
    <location>
        <begin position="263"/>
        <end position="339"/>
    </location>
</feature>
<dbReference type="Pfam" id="PF06742">
    <property type="entry name" value="DUF1214"/>
    <property type="match status" value="2"/>
</dbReference>
<evidence type="ECO:0000259" key="1">
    <source>
        <dbReference type="Pfam" id="PF06742"/>
    </source>
</evidence>
<dbReference type="Proteomes" id="UP001222770">
    <property type="component" value="Unassembled WGS sequence"/>
</dbReference>
<evidence type="ECO:0000313" key="3">
    <source>
        <dbReference type="Proteomes" id="UP001222770"/>
    </source>
</evidence>
<evidence type="ECO:0000313" key="2">
    <source>
        <dbReference type="EMBL" id="MDF8334597.1"/>
    </source>
</evidence>
<reference evidence="2 3" key="1">
    <citation type="submission" date="2023-03" db="EMBL/GenBank/DDBJ databases">
        <title>Novosphingobium cyanobacteriorum sp. nov., isolated from a eutrophic reservoir during the Microcystis bloom period.</title>
        <authorList>
            <person name="Kang M."/>
            <person name="Le V."/>
            <person name="Ko S.-R."/>
            <person name="Lee S.-A."/>
            <person name="Ahn C.-Y."/>
        </authorList>
    </citation>
    <scope>NUCLEOTIDE SEQUENCE [LARGE SCALE GENOMIC DNA]</scope>
    <source>
        <strain evidence="2 3">HBC54</strain>
    </source>
</reference>
<dbReference type="InterPro" id="IPR010621">
    <property type="entry name" value="DUF1214"/>
</dbReference>
<comment type="caution">
    <text evidence="2">The sequence shown here is derived from an EMBL/GenBank/DDBJ whole genome shotgun (WGS) entry which is preliminary data.</text>
</comment>
<protein>
    <submittedName>
        <fullName evidence="2">DUF1214 domain-containing protein</fullName>
    </submittedName>
</protein>